<feature type="compositionally biased region" description="Polar residues" evidence="1">
    <location>
        <begin position="96"/>
        <end position="107"/>
    </location>
</feature>
<accession>A0A5J6VM37</accession>
<dbReference type="EMBL" id="MN448299">
    <property type="protein sequence ID" value="QFG75130.1"/>
    <property type="molecule type" value="Genomic_DNA"/>
</dbReference>
<evidence type="ECO:0000313" key="2">
    <source>
        <dbReference type="EMBL" id="QFG75130.1"/>
    </source>
</evidence>
<protein>
    <submittedName>
        <fullName evidence="2">Uncharacterized protein</fullName>
    </submittedName>
</protein>
<organism evidence="2">
    <name type="scientific">Megaviridae environmental sample</name>
    <dbReference type="NCBI Taxonomy" id="1737588"/>
    <lineage>
        <taxon>Viruses</taxon>
        <taxon>Varidnaviria</taxon>
        <taxon>Bamfordvirae</taxon>
        <taxon>Nucleocytoviricota</taxon>
        <taxon>Megaviricetes</taxon>
        <taxon>Imitervirales</taxon>
        <taxon>Mimiviridae</taxon>
        <taxon>environmental samples</taxon>
    </lineage>
</organism>
<feature type="region of interest" description="Disordered" evidence="1">
    <location>
        <begin position="72"/>
        <end position="107"/>
    </location>
</feature>
<feature type="compositionally biased region" description="Basic and acidic residues" evidence="1">
    <location>
        <begin position="72"/>
        <end position="94"/>
    </location>
</feature>
<name>A0A5J6VM37_9VIRU</name>
<evidence type="ECO:0000256" key="1">
    <source>
        <dbReference type="SAM" id="MobiDB-lite"/>
    </source>
</evidence>
<reference evidence="2" key="1">
    <citation type="journal article" date="2019" name="Philos. Trans. R. Soc. Lond., B, Biol. Sci.">
        <title>Targeted metagenomic recovery of four divergent viruses reveals shared and distinctive characteristics of giant viruses of marine eukaryotes.</title>
        <authorList>
            <person name="Needham D.M."/>
            <person name="Poirier C."/>
            <person name="Hehenberger E."/>
            <person name="Jimenez V."/>
            <person name="Swalwell J.E."/>
            <person name="Santoro A.E."/>
            <person name="Worden A.Z."/>
        </authorList>
    </citation>
    <scope>NUCLEOTIDE SEQUENCE</scope>
    <source>
        <strain evidence="2">OPacV-421</strain>
    </source>
</reference>
<proteinExistence type="predicted"/>
<sequence length="107" mass="11990">MWGAAEIGALIITCGSVLTALIAQVQLSRCKKINLCYGLCACTRDMSEVEDDNKITPMNELASIHDELESLHDIMEDKDKENRDSRDNSERENTDIESSSNTLIENR</sequence>